<dbReference type="Pfam" id="PF02796">
    <property type="entry name" value="HTH_7"/>
    <property type="match status" value="1"/>
</dbReference>
<evidence type="ECO:0000313" key="9">
    <source>
        <dbReference type="Proteomes" id="UP000323560"/>
    </source>
</evidence>
<dbReference type="CDD" id="cd00569">
    <property type="entry name" value="HTH_Hin_like"/>
    <property type="match status" value="1"/>
</dbReference>
<dbReference type="SUPFAM" id="SSF46689">
    <property type="entry name" value="Homeodomain-like"/>
    <property type="match status" value="1"/>
</dbReference>
<accession>A0AAP9EQ10</accession>
<dbReference type="GO" id="GO:0015074">
    <property type="term" value="P:DNA integration"/>
    <property type="evidence" value="ECO:0007669"/>
    <property type="project" value="UniProtKB-KW"/>
</dbReference>
<name>A0AAP9EQ10_GLUTH</name>
<evidence type="ECO:0000256" key="4">
    <source>
        <dbReference type="ARBA" id="ARBA00023172"/>
    </source>
</evidence>
<dbReference type="SUPFAM" id="SSF53041">
    <property type="entry name" value="Resolvase-like"/>
    <property type="match status" value="1"/>
</dbReference>
<dbReference type="EMBL" id="CP043043">
    <property type="protein sequence ID" value="QEH95201.1"/>
    <property type="molecule type" value="Genomic_DNA"/>
</dbReference>
<evidence type="ECO:0000256" key="2">
    <source>
        <dbReference type="ARBA" id="ARBA00022908"/>
    </source>
</evidence>
<dbReference type="PANTHER" id="PTHR30461">
    <property type="entry name" value="DNA-INVERTASE FROM LAMBDOID PROPHAGE"/>
    <property type="match status" value="1"/>
</dbReference>
<dbReference type="Gene3D" id="3.40.50.1390">
    <property type="entry name" value="Resolvase, N-terminal catalytic domain"/>
    <property type="match status" value="1"/>
</dbReference>
<dbReference type="InterPro" id="IPR050639">
    <property type="entry name" value="SSR_resolvase"/>
</dbReference>
<dbReference type="PANTHER" id="PTHR30461:SF2">
    <property type="entry name" value="SERINE RECOMBINASE PINE-RELATED"/>
    <property type="match status" value="1"/>
</dbReference>
<dbReference type="KEGG" id="gti:FXF46_02135"/>
<sequence length="197" mass="21045">MTTYGYARVSTDGQTTDPQVLELRKAGIVPENCFVETVSGSVSAARRPVLQKLLEHLCNGDTLTVVKLDRLGRDTIDTLTLIQDLKAKGVGVRILALGADTGGAAGNLIIGVLASVASWERDIIRERTISGLHAARVSGTLLGRRHAMSPAGRQEAVRAINGGEAVRSVARRYGVAPRTIYRLLEATTERMENGKAA</sequence>
<keyword evidence="2" id="KW-0229">DNA integration</keyword>
<dbReference type="SMART" id="SM00857">
    <property type="entry name" value="Resolvase"/>
    <property type="match status" value="1"/>
</dbReference>
<evidence type="ECO:0000313" key="8">
    <source>
        <dbReference type="EMBL" id="QEH95201.1"/>
    </source>
</evidence>
<proteinExistence type="inferred from homology"/>
<dbReference type="InterPro" id="IPR009057">
    <property type="entry name" value="Homeodomain-like_sf"/>
</dbReference>
<dbReference type="AlphaFoldDB" id="A0AAP9EQ10"/>
<dbReference type="PROSITE" id="PS00397">
    <property type="entry name" value="RECOMBINASES_1"/>
    <property type="match status" value="1"/>
</dbReference>
<comment type="similarity">
    <text evidence="1">Belongs to the site-specific recombinase resolvase family.</text>
</comment>
<evidence type="ECO:0000256" key="6">
    <source>
        <dbReference type="PROSITE-ProRule" id="PRU10137"/>
    </source>
</evidence>
<gene>
    <name evidence="8" type="ORF">FXF46_02135</name>
</gene>
<dbReference type="PROSITE" id="PS51736">
    <property type="entry name" value="RECOMBINASES_3"/>
    <property type="match status" value="1"/>
</dbReference>
<keyword evidence="4" id="KW-0233">DNA recombination</keyword>
<evidence type="ECO:0000259" key="7">
    <source>
        <dbReference type="PROSITE" id="PS51736"/>
    </source>
</evidence>
<feature type="domain" description="Resolvase/invertase-type recombinase catalytic" evidence="7">
    <location>
        <begin position="2"/>
        <end position="139"/>
    </location>
</feature>
<dbReference type="GO" id="GO:0003677">
    <property type="term" value="F:DNA binding"/>
    <property type="evidence" value="ECO:0007669"/>
    <property type="project" value="UniProtKB-KW"/>
</dbReference>
<dbReference type="Proteomes" id="UP000323560">
    <property type="component" value="Chromosome"/>
</dbReference>
<dbReference type="Pfam" id="PF00239">
    <property type="entry name" value="Resolvase"/>
    <property type="match status" value="1"/>
</dbReference>
<keyword evidence="3" id="KW-0238">DNA-binding</keyword>
<reference evidence="8 9" key="1">
    <citation type="submission" date="2019-08" db="EMBL/GenBank/DDBJ databases">
        <title>Gluconobacter frateurii HD924 genome.</title>
        <authorList>
            <person name="Liu Y."/>
            <person name="Zhang P."/>
        </authorList>
    </citation>
    <scope>NUCLEOTIDE SEQUENCE [LARGE SCALE GENOMIC DNA]</scope>
    <source>
        <strain evidence="8 9">HD924</strain>
    </source>
</reference>
<dbReference type="InterPro" id="IPR006118">
    <property type="entry name" value="Recombinase_CS"/>
</dbReference>
<dbReference type="RefSeq" id="WP_148619371.1">
    <property type="nucleotide sequence ID" value="NZ_CP043043.1"/>
</dbReference>
<dbReference type="GO" id="GO:0000150">
    <property type="term" value="F:DNA strand exchange activity"/>
    <property type="evidence" value="ECO:0007669"/>
    <property type="project" value="InterPro"/>
</dbReference>
<evidence type="ECO:0000256" key="5">
    <source>
        <dbReference type="PIRSR" id="PIRSR606118-50"/>
    </source>
</evidence>
<evidence type="ECO:0000256" key="3">
    <source>
        <dbReference type="ARBA" id="ARBA00023125"/>
    </source>
</evidence>
<organism evidence="8 9">
    <name type="scientific">Gluconobacter thailandicus</name>
    <dbReference type="NCBI Taxonomy" id="257438"/>
    <lineage>
        <taxon>Bacteria</taxon>
        <taxon>Pseudomonadati</taxon>
        <taxon>Pseudomonadota</taxon>
        <taxon>Alphaproteobacteria</taxon>
        <taxon>Acetobacterales</taxon>
        <taxon>Acetobacteraceae</taxon>
        <taxon>Gluconobacter</taxon>
    </lineage>
</organism>
<dbReference type="InterPro" id="IPR006120">
    <property type="entry name" value="Resolvase_HTH_dom"/>
</dbReference>
<dbReference type="InterPro" id="IPR036162">
    <property type="entry name" value="Resolvase-like_N_sf"/>
</dbReference>
<protein>
    <submittedName>
        <fullName evidence="8">Recombinase family protein</fullName>
    </submittedName>
</protein>
<dbReference type="Gene3D" id="1.10.10.60">
    <property type="entry name" value="Homeodomain-like"/>
    <property type="match status" value="1"/>
</dbReference>
<dbReference type="InterPro" id="IPR006119">
    <property type="entry name" value="Resolv_N"/>
</dbReference>
<evidence type="ECO:0000256" key="1">
    <source>
        <dbReference type="ARBA" id="ARBA00009913"/>
    </source>
</evidence>
<dbReference type="CDD" id="cd03768">
    <property type="entry name" value="SR_ResInv"/>
    <property type="match status" value="1"/>
</dbReference>
<feature type="active site" description="O-(5'-phospho-DNA)-serine intermediate" evidence="5 6">
    <location>
        <position position="10"/>
    </location>
</feature>